<feature type="domain" description="Cation/H+ exchanger transmembrane" evidence="15">
    <location>
        <begin position="98"/>
        <end position="491"/>
    </location>
</feature>
<feature type="transmembrane region" description="Helical" evidence="13">
    <location>
        <begin position="281"/>
        <end position="306"/>
    </location>
</feature>
<evidence type="ECO:0000256" key="3">
    <source>
        <dbReference type="ARBA" id="ARBA00022449"/>
    </source>
</evidence>
<dbReference type="InterPro" id="IPR006153">
    <property type="entry name" value="Cation/H_exchanger_TM"/>
</dbReference>
<dbReference type="GO" id="GO:0000139">
    <property type="term" value="C:Golgi membrane"/>
    <property type="evidence" value="ECO:0007669"/>
    <property type="project" value="UniProtKB-SubCell"/>
</dbReference>
<evidence type="ECO:0000256" key="6">
    <source>
        <dbReference type="ARBA" id="ARBA00023034"/>
    </source>
</evidence>
<proteinExistence type="inferred from homology"/>
<dbReference type="Pfam" id="PF00999">
    <property type="entry name" value="Na_H_Exchanger"/>
    <property type="match status" value="1"/>
</dbReference>
<keyword evidence="10 11" id="KW-0739">Sodium transport</keyword>
<accession>A0A914I6H9</accession>
<evidence type="ECO:0000256" key="12">
    <source>
        <dbReference type="SAM" id="MobiDB-lite"/>
    </source>
</evidence>
<dbReference type="WBParaSite" id="Gr19_v10_g7071.t1">
    <property type="protein sequence ID" value="Gr19_v10_g7071.t1"/>
    <property type="gene ID" value="Gr19_v10_g7071"/>
</dbReference>
<evidence type="ECO:0000259" key="15">
    <source>
        <dbReference type="Pfam" id="PF00999"/>
    </source>
</evidence>
<feature type="compositionally biased region" description="Polar residues" evidence="12">
    <location>
        <begin position="680"/>
        <end position="694"/>
    </location>
</feature>
<evidence type="ECO:0000313" key="17">
    <source>
        <dbReference type="WBParaSite" id="Gr19_v10_g7071.t1"/>
    </source>
</evidence>
<protein>
    <recommendedName>
        <fullName evidence="11">Sodium/hydrogen exchanger</fullName>
    </recommendedName>
</protein>
<feature type="transmembrane region" description="Helical" evidence="13">
    <location>
        <begin position="209"/>
        <end position="230"/>
    </location>
</feature>
<keyword evidence="2 11" id="KW-0813">Transport</keyword>
<feature type="signal peptide" evidence="14">
    <location>
        <begin position="1"/>
        <end position="25"/>
    </location>
</feature>
<feature type="transmembrane region" description="Helical" evidence="13">
    <location>
        <begin position="318"/>
        <end position="334"/>
    </location>
</feature>
<evidence type="ECO:0000256" key="8">
    <source>
        <dbReference type="ARBA" id="ARBA00023065"/>
    </source>
</evidence>
<evidence type="ECO:0000256" key="9">
    <source>
        <dbReference type="ARBA" id="ARBA00023136"/>
    </source>
</evidence>
<feature type="chain" id="PRO_5037656078" description="Sodium/hydrogen exchanger" evidence="14">
    <location>
        <begin position="26"/>
        <end position="701"/>
    </location>
</feature>
<keyword evidence="4 11" id="KW-0812">Transmembrane</keyword>
<sequence length="701" mass="76266">MLMRLRCSPALLLLLTFLFLPRLSSVHSELEPSNAGALNSDDPAAKNLASADANNSTSSNSSKIPIFGDPQDEQTTQVEEKKDSLAIFFILFVIVLAILLVHLLIKFKLNYLPESLAIVLLGVFIGFALTYSKWDWREVEQFNPNFFFLVLLPPIIFESGYNLHKGNFFANIVPILLLSIVGTAISALVMGFCLYAFGQAGLIYELNAIQSFAFGSMISAVDPLITLAIFQALKVEVQLYMLAFGESMLNDAVAIVLATTAQELSSPDVVAMSSFAMVQYAFLRFLVMFFASAALGALIGLISALLFKHIDLRRTPSLELALLLVFAYLPYGLAESISLSGIMAILFCAIVMSQYTHFSISPITQITFQQTFRTISFVAETCTFAYLGLSLFTIKLVFHPMFLIFSIILLFASRAASVFPLSDLVNRFSKTKISMKNQIIIWFSGMRGAVALALALHMDWGTDENKGVILTSTLFIILFTIIFMGGSALPLIKILTEMFPDEQSSKLVKQRRRARRAARGKTNGIVANGGGSAGALGNGAVPGSSQRRSSPVILSKTQEMVIFDNSEHFTDCEDAGNNDVSRSGASGVGGANSGGRRVNTMPDRKNILSALNENFVRPFFVRKFTPQEKLENNKKLRHIAFEAMKHEGGGLGSSSNGIRMGGGGTTSGAAETSSDDEVYFQSSSSTLNVANSEPAQPLLPL</sequence>
<dbReference type="InterPro" id="IPR004709">
    <property type="entry name" value="NaH_exchanger"/>
</dbReference>
<dbReference type="Gene3D" id="6.10.140.1330">
    <property type="match status" value="1"/>
</dbReference>
<dbReference type="PANTHER" id="PTHR10110">
    <property type="entry name" value="SODIUM/HYDROGEN EXCHANGER"/>
    <property type="match status" value="1"/>
</dbReference>
<keyword evidence="14" id="KW-0732">Signal</keyword>
<feature type="compositionally biased region" description="Low complexity" evidence="12">
    <location>
        <begin position="49"/>
        <end position="62"/>
    </location>
</feature>
<feature type="transmembrane region" description="Helical" evidence="13">
    <location>
        <begin position="175"/>
        <end position="197"/>
    </location>
</feature>
<feature type="transmembrane region" description="Helical" evidence="13">
    <location>
        <begin position="116"/>
        <end position="134"/>
    </location>
</feature>
<dbReference type="NCBIfam" id="TIGR00840">
    <property type="entry name" value="b_cpa1"/>
    <property type="match status" value="1"/>
</dbReference>
<comment type="similarity">
    <text evidence="11">Belongs to the monovalent cation:proton antiporter 1 (CPA1) transporter (TC 2.A.36) family.</text>
</comment>
<comment type="subcellular location">
    <subcellularLocation>
        <location evidence="1">Golgi apparatus membrane</location>
        <topology evidence="1">Multi-pass membrane protein</topology>
    </subcellularLocation>
</comment>
<feature type="region of interest" description="Disordered" evidence="12">
    <location>
        <begin position="647"/>
        <end position="701"/>
    </location>
</feature>
<organism evidence="16 17">
    <name type="scientific">Globodera rostochiensis</name>
    <name type="common">Golden nematode worm</name>
    <name type="synonym">Heterodera rostochiensis</name>
    <dbReference type="NCBI Taxonomy" id="31243"/>
    <lineage>
        <taxon>Eukaryota</taxon>
        <taxon>Metazoa</taxon>
        <taxon>Ecdysozoa</taxon>
        <taxon>Nematoda</taxon>
        <taxon>Chromadorea</taxon>
        <taxon>Rhabditida</taxon>
        <taxon>Tylenchina</taxon>
        <taxon>Tylenchomorpha</taxon>
        <taxon>Tylenchoidea</taxon>
        <taxon>Heteroderidae</taxon>
        <taxon>Heteroderinae</taxon>
        <taxon>Globodera</taxon>
    </lineage>
</organism>
<feature type="transmembrane region" description="Helical" evidence="13">
    <location>
        <begin position="146"/>
        <end position="163"/>
    </location>
</feature>
<feature type="transmembrane region" description="Helical" evidence="13">
    <location>
        <begin position="400"/>
        <end position="419"/>
    </location>
</feature>
<keyword evidence="7" id="KW-0915">Sodium</keyword>
<feature type="region of interest" description="Disordered" evidence="12">
    <location>
        <begin position="48"/>
        <end position="70"/>
    </location>
</feature>
<keyword evidence="16" id="KW-1185">Reference proteome</keyword>
<feature type="transmembrane region" description="Helical" evidence="13">
    <location>
        <begin position="468"/>
        <end position="492"/>
    </location>
</feature>
<evidence type="ECO:0000256" key="2">
    <source>
        <dbReference type="ARBA" id="ARBA00022448"/>
    </source>
</evidence>
<dbReference type="PRINTS" id="PR01084">
    <property type="entry name" value="NAHEXCHNGR"/>
</dbReference>
<evidence type="ECO:0000256" key="1">
    <source>
        <dbReference type="ARBA" id="ARBA00004653"/>
    </source>
</evidence>
<keyword evidence="8 11" id="KW-0406">Ion transport</keyword>
<keyword evidence="5 13" id="KW-1133">Transmembrane helix</keyword>
<evidence type="ECO:0000256" key="5">
    <source>
        <dbReference type="ARBA" id="ARBA00022989"/>
    </source>
</evidence>
<keyword evidence="3 11" id="KW-0050">Antiport</keyword>
<feature type="region of interest" description="Disordered" evidence="12">
    <location>
        <begin position="576"/>
        <end position="600"/>
    </location>
</feature>
<dbReference type="GO" id="GO:0015385">
    <property type="term" value="F:sodium:proton antiporter activity"/>
    <property type="evidence" value="ECO:0007669"/>
    <property type="project" value="InterPro"/>
</dbReference>
<feature type="transmembrane region" description="Helical" evidence="13">
    <location>
        <begin position="439"/>
        <end position="456"/>
    </location>
</feature>
<evidence type="ECO:0000256" key="7">
    <source>
        <dbReference type="ARBA" id="ARBA00023053"/>
    </source>
</evidence>
<evidence type="ECO:0000256" key="4">
    <source>
        <dbReference type="ARBA" id="ARBA00022692"/>
    </source>
</evidence>
<dbReference type="GO" id="GO:0051453">
    <property type="term" value="P:regulation of intracellular pH"/>
    <property type="evidence" value="ECO:0007669"/>
    <property type="project" value="TreeGrafter"/>
</dbReference>
<dbReference type="PANTHER" id="PTHR10110:SF191">
    <property type="entry name" value="SODIUM_HYDROGEN EXCHANGER 8"/>
    <property type="match status" value="1"/>
</dbReference>
<dbReference type="AlphaFoldDB" id="A0A914I6H9"/>
<keyword evidence="9 13" id="KW-0472">Membrane</keyword>
<dbReference type="InterPro" id="IPR018422">
    <property type="entry name" value="Cation/H_exchanger_CPA1"/>
</dbReference>
<dbReference type="GO" id="GO:0015386">
    <property type="term" value="F:potassium:proton antiporter activity"/>
    <property type="evidence" value="ECO:0007669"/>
    <property type="project" value="TreeGrafter"/>
</dbReference>
<evidence type="ECO:0000256" key="14">
    <source>
        <dbReference type="SAM" id="SignalP"/>
    </source>
</evidence>
<evidence type="ECO:0000256" key="13">
    <source>
        <dbReference type="SAM" id="Phobius"/>
    </source>
</evidence>
<evidence type="ECO:0000256" key="11">
    <source>
        <dbReference type="RuleBase" id="RU003722"/>
    </source>
</evidence>
<reference evidence="17" key="1">
    <citation type="submission" date="2022-11" db="UniProtKB">
        <authorList>
            <consortium name="WormBaseParasite"/>
        </authorList>
    </citation>
    <scope>IDENTIFICATION</scope>
</reference>
<keyword evidence="6" id="KW-0333">Golgi apparatus</keyword>
<dbReference type="Proteomes" id="UP000887572">
    <property type="component" value="Unplaced"/>
</dbReference>
<feature type="transmembrane region" description="Helical" evidence="13">
    <location>
        <begin position="85"/>
        <end position="104"/>
    </location>
</feature>
<evidence type="ECO:0000256" key="10">
    <source>
        <dbReference type="ARBA" id="ARBA00023201"/>
    </source>
</evidence>
<evidence type="ECO:0000313" key="16">
    <source>
        <dbReference type="Proteomes" id="UP000887572"/>
    </source>
</evidence>
<name>A0A914I6H9_GLORO</name>